<feature type="active site" description="Nucleophile" evidence="5">
    <location>
        <position position="335"/>
    </location>
</feature>
<feature type="binding site" evidence="5">
    <location>
        <position position="234"/>
    </location>
    <ligand>
        <name>S-adenosyl-L-methionine</name>
        <dbReference type="ChEBI" id="CHEBI:59789"/>
    </ligand>
</feature>
<dbReference type="InterPro" id="IPR029063">
    <property type="entry name" value="SAM-dependent_MTases_sf"/>
</dbReference>
<keyword evidence="1 5" id="KW-0489">Methyltransferase</keyword>
<dbReference type="GO" id="GO:0001510">
    <property type="term" value="P:RNA methylation"/>
    <property type="evidence" value="ECO:0007669"/>
    <property type="project" value="InterPro"/>
</dbReference>
<dbReference type="PANTHER" id="PTHR22807">
    <property type="entry name" value="NOP2 YEAST -RELATED NOL1/NOP2/FMU SUN DOMAIN-CONTAINING"/>
    <property type="match status" value="1"/>
</dbReference>
<gene>
    <name evidence="7" type="ORF">H6P80_09710</name>
</gene>
<dbReference type="Proteomes" id="UP000564378">
    <property type="component" value="Unassembled WGS sequence"/>
</dbReference>
<name>A0A842HZE2_9SPHN</name>
<evidence type="ECO:0000256" key="4">
    <source>
        <dbReference type="ARBA" id="ARBA00022884"/>
    </source>
</evidence>
<dbReference type="AlphaFoldDB" id="A0A842HZE2"/>
<dbReference type="Gene3D" id="3.40.50.150">
    <property type="entry name" value="Vaccinia Virus protein VP39"/>
    <property type="match status" value="1"/>
</dbReference>
<evidence type="ECO:0000259" key="6">
    <source>
        <dbReference type="PROSITE" id="PS51686"/>
    </source>
</evidence>
<accession>A0A842HZE2</accession>
<dbReference type="CDD" id="cd02440">
    <property type="entry name" value="AdoMet_MTases"/>
    <property type="match status" value="1"/>
</dbReference>
<reference evidence="7 8" key="1">
    <citation type="submission" date="2020-08" db="EMBL/GenBank/DDBJ databases">
        <title>Draft genome sequence of Parasphingopyxis sp. GrpM-11.</title>
        <authorList>
            <person name="Oh J."/>
            <person name="Roh D.-H."/>
        </authorList>
    </citation>
    <scope>NUCLEOTIDE SEQUENCE [LARGE SCALE GENOMIC DNA]</scope>
    <source>
        <strain evidence="7 8">GrpM-11</strain>
    </source>
</reference>
<organism evidence="7 8">
    <name type="scientific">Parasphingopyxis marina</name>
    <dbReference type="NCBI Taxonomy" id="2761622"/>
    <lineage>
        <taxon>Bacteria</taxon>
        <taxon>Pseudomonadati</taxon>
        <taxon>Pseudomonadota</taxon>
        <taxon>Alphaproteobacteria</taxon>
        <taxon>Sphingomonadales</taxon>
        <taxon>Sphingomonadaceae</taxon>
        <taxon>Parasphingopyxis</taxon>
    </lineage>
</organism>
<feature type="binding site" evidence="5">
    <location>
        <position position="282"/>
    </location>
    <ligand>
        <name>S-adenosyl-L-methionine</name>
        <dbReference type="ChEBI" id="CHEBI:59789"/>
    </ligand>
</feature>
<proteinExistence type="inferred from homology"/>
<dbReference type="EMBL" id="JACJVJ010000002">
    <property type="protein sequence ID" value="MBC2777897.1"/>
    <property type="molecule type" value="Genomic_DNA"/>
</dbReference>
<dbReference type="InterPro" id="IPR049560">
    <property type="entry name" value="MeTrfase_RsmB-F_NOP2_cat"/>
</dbReference>
<dbReference type="SUPFAM" id="SSF53335">
    <property type="entry name" value="S-adenosyl-L-methionine-dependent methyltransferases"/>
    <property type="match status" value="1"/>
</dbReference>
<evidence type="ECO:0000256" key="3">
    <source>
        <dbReference type="ARBA" id="ARBA00022691"/>
    </source>
</evidence>
<protein>
    <submittedName>
        <fullName evidence="7">RsmB/NOP family class I SAM-dependent RNA methyltransferase</fullName>
    </submittedName>
</protein>
<dbReference type="GO" id="GO:0008173">
    <property type="term" value="F:RNA methyltransferase activity"/>
    <property type="evidence" value="ECO:0007669"/>
    <property type="project" value="InterPro"/>
</dbReference>
<sequence length="394" mass="42085">MLPAARLQAAIELLDEIIAAARDGGAAADTLIQRYFRTRRYAGSKDRRAVRDLVYRAIRGFGEAPASGRAAMIGLTAEDPELLPLFDGSPHGPEPIGEGEAGASATPLPAWLRTRFASTVDDTDIASLSGRAPLDIRVNLSRTTREEVLAAIPDAEPGRLSASSVRLPDGFRIEDHALWHEGHVDIQDEGSQLLVDAADPRAGTTIVDLCAGAGGKTLALWDRTGGKARIVACDTDRARLSRLAPRAARSGFTDIETRLLDPGKEAAALGDLDRGADLLFVDAPCSGTGTWRRNPEARWRLTDKRIAGFVAAQHHILEFAAPLVAPGGILLYAVCSLLAAEGEDQIANFLTSRSDFRKVDCDTIGGVASGQGYLLTPARHGTDGFFFARLERSC</sequence>
<evidence type="ECO:0000256" key="2">
    <source>
        <dbReference type="ARBA" id="ARBA00022679"/>
    </source>
</evidence>
<dbReference type="PANTHER" id="PTHR22807:SF53">
    <property type="entry name" value="RIBOSOMAL RNA SMALL SUBUNIT METHYLTRANSFERASE B-RELATED"/>
    <property type="match status" value="1"/>
</dbReference>
<comment type="similarity">
    <text evidence="5">Belongs to the class I-like SAM-binding methyltransferase superfamily. RsmB/NOP family.</text>
</comment>
<keyword evidence="3 5" id="KW-0949">S-adenosyl-L-methionine</keyword>
<comment type="caution">
    <text evidence="7">The sequence shown here is derived from an EMBL/GenBank/DDBJ whole genome shotgun (WGS) entry which is preliminary data.</text>
</comment>
<evidence type="ECO:0000256" key="1">
    <source>
        <dbReference type="ARBA" id="ARBA00022603"/>
    </source>
</evidence>
<feature type="domain" description="SAM-dependent MTase RsmB/NOP-type" evidence="6">
    <location>
        <begin position="100"/>
        <end position="393"/>
    </location>
</feature>
<dbReference type="InterPro" id="IPR023267">
    <property type="entry name" value="RCMT"/>
</dbReference>
<dbReference type="RefSeq" id="WP_185801198.1">
    <property type="nucleotide sequence ID" value="NZ_JACJVJ010000002.1"/>
</dbReference>
<dbReference type="InterPro" id="IPR001678">
    <property type="entry name" value="MeTrfase_RsmB-F_NOP2_dom"/>
</dbReference>
<comment type="caution">
    <text evidence="5">Lacks conserved residue(s) required for the propagation of feature annotation.</text>
</comment>
<feature type="binding site" evidence="5">
    <location>
        <position position="261"/>
    </location>
    <ligand>
        <name>S-adenosyl-L-methionine</name>
        <dbReference type="ChEBI" id="CHEBI:59789"/>
    </ligand>
</feature>
<dbReference type="Pfam" id="PF01189">
    <property type="entry name" value="Methyltr_RsmB-F"/>
    <property type="match status" value="1"/>
</dbReference>
<evidence type="ECO:0000313" key="7">
    <source>
        <dbReference type="EMBL" id="MBC2777897.1"/>
    </source>
</evidence>
<keyword evidence="8" id="KW-1185">Reference proteome</keyword>
<dbReference type="GO" id="GO:0003723">
    <property type="term" value="F:RNA binding"/>
    <property type="evidence" value="ECO:0007669"/>
    <property type="project" value="UniProtKB-UniRule"/>
</dbReference>
<dbReference type="PRINTS" id="PR02008">
    <property type="entry name" value="RCMTFAMILY"/>
</dbReference>
<evidence type="ECO:0000313" key="8">
    <source>
        <dbReference type="Proteomes" id="UP000564378"/>
    </source>
</evidence>
<keyword evidence="4 5" id="KW-0694">RNA-binding</keyword>
<keyword evidence="2 5" id="KW-0808">Transferase</keyword>
<dbReference type="PROSITE" id="PS51686">
    <property type="entry name" value="SAM_MT_RSMB_NOP"/>
    <property type="match status" value="1"/>
</dbReference>
<evidence type="ECO:0000256" key="5">
    <source>
        <dbReference type="PROSITE-ProRule" id="PRU01023"/>
    </source>
</evidence>